<proteinExistence type="predicted"/>
<dbReference type="InterPro" id="IPR021139">
    <property type="entry name" value="NYN"/>
</dbReference>
<dbReference type="Proteomes" id="UP000178820">
    <property type="component" value="Unassembled WGS sequence"/>
</dbReference>
<gene>
    <name evidence="2" type="ORF">A3D44_03235</name>
</gene>
<comment type="caution">
    <text evidence="2">The sequence shown here is derived from an EMBL/GenBank/DDBJ whole genome shotgun (WGS) entry which is preliminary data.</text>
</comment>
<dbReference type="InterPro" id="IPR047140">
    <property type="entry name" value="LabA"/>
</dbReference>
<feature type="domain" description="NYN" evidence="1">
    <location>
        <begin position="11"/>
        <end position="80"/>
    </location>
</feature>
<dbReference type="Gene3D" id="3.40.50.1010">
    <property type="entry name" value="5'-nuclease"/>
    <property type="match status" value="1"/>
</dbReference>
<evidence type="ECO:0000313" key="2">
    <source>
        <dbReference type="EMBL" id="OGZ69886.1"/>
    </source>
</evidence>
<dbReference type="PANTHER" id="PTHR35458">
    <property type="entry name" value="SLR0755 PROTEIN"/>
    <property type="match status" value="1"/>
</dbReference>
<dbReference type="GO" id="GO:0004540">
    <property type="term" value="F:RNA nuclease activity"/>
    <property type="evidence" value="ECO:0007669"/>
    <property type="project" value="InterPro"/>
</dbReference>
<name>A0A1G2I500_9BACT</name>
<organism evidence="2 3">
    <name type="scientific">Candidatus Staskawiczbacteria bacterium RIFCSPHIGHO2_02_FULL_42_22</name>
    <dbReference type="NCBI Taxonomy" id="1802207"/>
    <lineage>
        <taxon>Bacteria</taxon>
        <taxon>Candidatus Staskawicziibacteriota</taxon>
    </lineage>
</organism>
<dbReference type="Pfam" id="PF01936">
    <property type="entry name" value="NYN"/>
    <property type="match status" value="1"/>
</dbReference>
<dbReference type="EMBL" id="MHOT01000001">
    <property type="protein sequence ID" value="OGZ69886.1"/>
    <property type="molecule type" value="Genomic_DNA"/>
</dbReference>
<protein>
    <recommendedName>
        <fullName evidence="1">NYN domain-containing protein</fullName>
    </recommendedName>
</protein>
<evidence type="ECO:0000259" key="1">
    <source>
        <dbReference type="Pfam" id="PF01936"/>
    </source>
</evidence>
<sequence>MKRITVGEAVEEKGNMDVEMTIDALHNLVKYHTAVFFTGDSDFLALVVYLKNQNKKVYIFSSRNNISQELRTGADGYTDILGINEMWGRELKHKEELPKQSR</sequence>
<evidence type="ECO:0000313" key="3">
    <source>
        <dbReference type="Proteomes" id="UP000178820"/>
    </source>
</evidence>
<reference evidence="2 3" key="1">
    <citation type="journal article" date="2016" name="Nat. Commun.">
        <title>Thousands of microbial genomes shed light on interconnected biogeochemical processes in an aquifer system.</title>
        <authorList>
            <person name="Anantharaman K."/>
            <person name="Brown C.T."/>
            <person name="Hug L.A."/>
            <person name="Sharon I."/>
            <person name="Castelle C.J."/>
            <person name="Probst A.J."/>
            <person name="Thomas B.C."/>
            <person name="Singh A."/>
            <person name="Wilkins M.J."/>
            <person name="Karaoz U."/>
            <person name="Brodie E.L."/>
            <person name="Williams K.H."/>
            <person name="Hubbard S.S."/>
            <person name="Banfield J.F."/>
        </authorList>
    </citation>
    <scope>NUCLEOTIDE SEQUENCE [LARGE SCALE GENOMIC DNA]</scope>
</reference>
<dbReference type="AlphaFoldDB" id="A0A1G2I500"/>
<dbReference type="STRING" id="1802207.A3D44_03235"/>
<dbReference type="PANTHER" id="PTHR35458:SF2">
    <property type="entry name" value="SLR0755 PROTEIN"/>
    <property type="match status" value="1"/>
</dbReference>
<accession>A0A1G2I500</accession>